<dbReference type="EMBL" id="KV454443">
    <property type="protein sequence ID" value="ODQ77098.1"/>
    <property type="molecule type" value="Genomic_DNA"/>
</dbReference>
<reference evidence="2" key="1">
    <citation type="submission" date="2016-05" db="EMBL/GenBank/DDBJ databases">
        <title>Comparative genomics of biotechnologically important yeasts.</title>
        <authorList>
            <consortium name="DOE Joint Genome Institute"/>
            <person name="Riley R."/>
            <person name="Haridas S."/>
            <person name="Wolfe K.H."/>
            <person name="Lopes M.R."/>
            <person name="Hittinger C.T."/>
            <person name="Goker M."/>
            <person name="Salamov A."/>
            <person name="Wisecaver J."/>
            <person name="Long T.M."/>
            <person name="Aerts A.L."/>
            <person name="Barry K."/>
            <person name="Choi C."/>
            <person name="Clum A."/>
            <person name="Coughlan A.Y."/>
            <person name="Deshpande S."/>
            <person name="Douglass A.P."/>
            <person name="Hanson S.J."/>
            <person name="Klenk H.-P."/>
            <person name="Labutti K."/>
            <person name="Lapidus A."/>
            <person name="Lindquist E."/>
            <person name="Lipzen A."/>
            <person name="Meier-Kolthoff J.P."/>
            <person name="Ohm R.A."/>
            <person name="Otillar R.P."/>
            <person name="Pangilinan J."/>
            <person name="Peng Y."/>
            <person name="Rokas A."/>
            <person name="Rosa C.A."/>
            <person name="Scheuner C."/>
            <person name="Sibirny A.A."/>
            <person name="Slot J.C."/>
            <person name="Stielow J.B."/>
            <person name="Sun H."/>
            <person name="Kurtzman C.P."/>
            <person name="Blackwell M."/>
            <person name="Grigoriev I.V."/>
            <person name="Jeffries T.W."/>
        </authorList>
    </citation>
    <scope>NUCLEOTIDE SEQUENCE [LARGE SCALE GENOMIC DNA]</scope>
    <source>
        <strain evidence="2">NRRL Y-12698</strain>
    </source>
</reference>
<evidence type="ECO:0008006" key="3">
    <source>
        <dbReference type="Google" id="ProtNLM"/>
    </source>
</evidence>
<evidence type="ECO:0000313" key="1">
    <source>
        <dbReference type="EMBL" id="ODQ77098.1"/>
    </source>
</evidence>
<name>A0A1E3QHL6_9ASCO</name>
<dbReference type="RefSeq" id="XP_018982426.1">
    <property type="nucleotide sequence ID" value="XM_019126746.1"/>
</dbReference>
<keyword evidence="2" id="KW-1185">Reference proteome</keyword>
<evidence type="ECO:0000313" key="2">
    <source>
        <dbReference type="Proteomes" id="UP000094336"/>
    </source>
</evidence>
<sequence length="383" mass="42197">MSLHGMKTAKAVFQTIIRPKTINFVSRALPQGFKPQSLLVVTTPQNTPGLLNAALKLHQTHPEIQIVAASCDSIAPNFTRNGIAAVWFDQYMTIADSIRLETKDDLHTPPKESDGLNPVSAKKHWKLIESSFTITVPFTDAKSYTLSLPLANTVFHDSHLLTLFYLQPESLQTRLEDSGHILADLSVTLPVLETTASHGFTASDNLEPLYTLEDKLIITDCNTNLIKTINRKSASAYLESCEKLMNLASKETEVYVRIHDLETAGDGNHLQYKVIAGGGGWGAKANILAILPEARLKEGQQVEFLMLKPETRYKKPTSKIVDHQSYINQFALECSFEETGYCAADEEGNEIFLDGVFGCGSELGYKINGVSHNSAGQLTIMNV</sequence>
<dbReference type="OrthoDB" id="4080562at2759"/>
<accession>A0A1E3QHL6</accession>
<dbReference type="AlphaFoldDB" id="A0A1E3QHL6"/>
<protein>
    <recommendedName>
        <fullName evidence="3">FIST domain-containing protein</fullName>
    </recommendedName>
</protein>
<gene>
    <name evidence="1" type="ORF">BABINDRAFT_10459</name>
</gene>
<dbReference type="GeneID" id="30144600"/>
<dbReference type="Proteomes" id="UP000094336">
    <property type="component" value="Unassembled WGS sequence"/>
</dbReference>
<proteinExistence type="predicted"/>
<organism evidence="1 2">
    <name type="scientific">Babjeviella inositovora NRRL Y-12698</name>
    <dbReference type="NCBI Taxonomy" id="984486"/>
    <lineage>
        <taxon>Eukaryota</taxon>
        <taxon>Fungi</taxon>
        <taxon>Dikarya</taxon>
        <taxon>Ascomycota</taxon>
        <taxon>Saccharomycotina</taxon>
        <taxon>Pichiomycetes</taxon>
        <taxon>Serinales incertae sedis</taxon>
        <taxon>Babjeviella</taxon>
    </lineage>
</organism>